<evidence type="ECO:0000313" key="3">
    <source>
        <dbReference type="Proteomes" id="UP000800040"/>
    </source>
</evidence>
<name>A0A6A5KNZ6_9PLEO</name>
<dbReference type="Proteomes" id="UP000800040">
    <property type="component" value="Unassembled WGS sequence"/>
</dbReference>
<keyword evidence="1" id="KW-0732">Signal</keyword>
<gene>
    <name evidence="2" type="ORF">BDW02DRAFT_141510</name>
</gene>
<organism evidence="2 3">
    <name type="scientific">Decorospora gaudefroyi</name>
    <dbReference type="NCBI Taxonomy" id="184978"/>
    <lineage>
        <taxon>Eukaryota</taxon>
        <taxon>Fungi</taxon>
        <taxon>Dikarya</taxon>
        <taxon>Ascomycota</taxon>
        <taxon>Pezizomycotina</taxon>
        <taxon>Dothideomycetes</taxon>
        <taxon>Pleosporomycetidae</taxon>
        <taxon>Pleosporales</taxon>
        <taxon>Pleosporineae</taxon>
        <taxon>Pleosporaceae</taxon>
        <taxon>Decorospora</taxon>
    </lineage>
</organism>
<proteinExistence type="predicted"/>
<sequence length="70" mass="7567">MKPHTACLALLLLGSRGLPVLHLCVLHTGILRNIHPAIRSEMRTQSALLMLASSPSGDDVPYHSGLDSWP</sequence>
<reference evidence="2" key="1">
    <citation type="submission" date="2020-01" db="EMBL/GenBank/DDBJ databases">
        <authorList>
            <consortium name="DOE Joint Genome Institute"/>
            <person name="Haridas S."/>
            <person name="Albert R."/>
            <person name="Binder M."/>
            <person name="Bloem J."/>
            <person name="Labutti K."/>
            <person name="Salamov A."/>
            <person name="Andreopoulos B."/>
            <person name="Baker S.E."/>
            <person name="Barry K."/>
            <person name="Bills G."/>
            <person name="Bluhm B.H."/>
            <person name="Cannon C."/>
            <person name="Castanera R."/>
            <person name="Culley D.E."/>
            <person name="Daum C."/>
            <person name="Ezra D."/>
            <person name="Gonzalez J.B."/>
            <person name="Henrissat B."/>
            <person name="Kuo A."/>
            <person name="Liang C."/>
            <person name="Lipzen A."/>
            <person name="Lutzoni F."/>
            <person name="Magnuson J."/>
            <person name="Mondo S."/>
            <person name="Nolan M."/>
            <person name="Ohm R."/>
            <person name="Pangilinan J."/>
            <person name="Park H.-J."/>
            <person name="Ramirez L."/>
            <person name="Alfaro M."/>
            <person name="Sun H."/>
            <person name="Tritt A."/>
            <person name="Yoshinaga Y."/>
            <person name="Zwiers L.-H."/>
            <person name="Turgeon B.G."/>
            <person name="Goodwin S.B."/>
            <person name="Spatafora J.W."/>
            <person name="Crous P.W."/>
            <person name="Grigoriev I.V."/>
        </authorList>
    </citation>
    <scope>NUCLEOTIDE SEQUENCE</scope>
    <source>
        <strain evidence="2">P77</strain>
    </source>
</reference>
<feature type="chain" id="PRO_5025395020" evidence="1">
    <location>
        <begin position="18"/>
        <end position="70"/>
    </location>
</feature>
<feature type="signal peptide" evidence="1">
    <location>
        <begin position="1"/>
        <end position="17"/>
    </location>
</feature>
<dbReference type="EMBL" id="ML975262">
    <property type="protein sequence ID" value="KAF1837429.1"/>
    <property type="molecule type" value="Genomic_DNA"/>
</dbReference>
<accession>A0A6A5KNZ6</accession>
<keyword evidence="3" id="KW-1185">Reference proteome</keyword>
<protein>
    <submittedName>
        <fullName evidence="2">Uncharacterized protein</fullName>
    </submittedName>
</protein>
<evidence type="ECO:0000256" key="1">
    <source>
        <dbReference type="SAM" id="SignalP"/>
    </source>
</evidence>
<dbReference type="AlphaFoldDB" id="A0A6A5KNZ6"/>
<evidence type="ECO:0000313" key="2">
    <source>
        <dbReference type="EMBL" id="KAF1837429.1"/>
    </source>
</evidence>